<dbReference type="InterPro" id="IPR003018">
    <property type="entry name" value="GAF"/>
</dbReference>
<feature type="transmembrane region" description="Helical" evidence="1">
    <location>
        <begin position="56"/>
        <end position="73"/>
    </location>
</feature>
<keyword evidence="3" id="KW-0808">Transferase</keyword>
<organism evidence="3 4">
    <name type="scientific">Alloalcanivorax venustensis ISO4</name>
    <dbReference type="NCBI Taxonomy" id="1177184"/>
    <lineage>
        <taxon>Bacteria</taxon>
        <taxon>Pseudomonadati</taxon>
        <taxon>Pseudomonadota</taxon>
        <taxon>Gammaproteobacteria</taxon>
        <taxon>Oceanospirillales</taxon>
        <taxon>Alcanivoracaceae</taxon>
        <taxon>Alloalcanivorax</taxon>
    </lineage>
</organism>
<feature type="transmembrane region" description="Helical" evidence="1">
    <location>
        <begin position="110"/>
        <end position="130"/>
    </location>
</feature>
<dbReference type="EMBL" id="ARXR01000054">
    <property type="protein sequence ID" value="MBF5054577.1"/>
    <property type="molecule type" value="Genomic_DNA"/>
</dbReference>
<keyword evidence="1" id="KW-1133">Transmembrane helix</keyword>
<proteinExistence type="predicted"/>
<dbReference type="Proteomes" id="UP000644441">
    <property type="component" value="Unassembled WGS sequence"/>
</dbReference>
<reference evidence="3 4" key="1">
    <citation type="submission" date="2012-09" db="EMBL/GenBank/DDBJ databases">
        <title>Genome Sequence of alkane-degrading Bacterium Alcanivorax venustensis ISO4.</title>
        <authorList>
            <person name="Lai Q."/>
            <person name="Shao Z."/>
        </authorList>
    </citation>
    <scope>NUCLEOTIDE SEQUENCE [LARGE SCALE GENOMIC DNA]</scope>
    <source>
        <strain evidence="3 4">ISO4</strain>
    </source>
</reference>
<evidence type="ECO:0000256" key="1">
    <source>
        <dbReference type="SAM" id="Phobius"/>
    </source>
</evidence>
<evidence type="ECO:0000259" key="2">
    <source>
        <dbReference type="SMART" id="SM00065"/>
    </source>
</evidence>
<dbReference type="SUPFAM" id="SSF55781">
    <property type="entry name" value="GAF domain-like"/>
    <property type="match status" value="1"/>
</dbReference>
<feature type="transmembrane region" description="Helical" evidence="1">
    <location>
        <begin position="85"/>
        <end position="103"/>
    </location>
</feature>
<name>A0ABS0ALT1_9GAMM</name>
<protein>
    <submittedName>
        <fullName evidence="3">Sensor histidine kinase/response regulator</fullName>
    </submittedName>
</protein>
<keyword evidence="1" id="KW-0812">Transmembrane</keyword>
<dbReference type="RefSeq" id="WP_194856893.1">
    <property type="nucleotide sequence ID" value="NZ_ARXR01000054.1"/>
</dbReference>
<evidence type="ECO:0000313" key="4">
    <source>
        <dbReference type="Proteomes" id="UP000644441"/>
    </source>
</evidence>
<gene>
    <name evidence="3" type="ORF">ISO4_03179</name>
</gene>
<dbReference type="SMART" id="SM00065">
    <property type="entry name" value="GAF"/>
    <property type="match status" value="1"/>
</dbReference>
<evidence type="ECO:0000313" key="3">
    <source>
        <dbReference type="EMBL" id="MBF5054577.1"/>
    </source>
</evidence>
<dbReference type="Pfam" id="PF13185">
    <property type="entry name" value="GAF_2"/>
    <property type="match status" value="1"/>
</dbReference>
<keyword evidence="4" id="KW-1185">Reference proteome</keyword>
<dbReference type="InterPro" id="IPR029016">
    <property type="entry name" value="GAF-like_dom_sf"/>
</dbReference>
<feature type="transmembrane region" description="Helical" evidence="1">
    <location>
        <begin position="163"/>
        <end position="183"/>
    </location>
</feature>
<dbReference type="Gene3D" id="3.30.450.40">
    <property type="match status" value="1"/>
</dbReference>
<comment type="caution">
    <text evidence="3">The sequence shown here is derived from an EMBL/GenBank/DDBJ whole genome shotgun (WGS) entry which is preliminary data.</text>
</comment>
<sequence length="408" mass="45237">MTSSTTSKSASQLDARQERDLKQAVQTLWVRFPGSLEDRYRDYAERRAAKLIQRSLYILIVLFLIVSVPVSLLSDEHNRDLWMAYGVYPIAISLALLFVAVKVDALADWVTTLIGLALMTSLAGTLLGALHLAGTFLGQVAAFETIYVLIIGFSILRLPPTRTLFWCLGSLVVALAVALLQRWDVDPVSLMLFYGFPLVVCALNGYMLDASARGSYANNLLLGRESARLRQWRDNADREALRQRTLNEFMAHIAGNPRVEVLMDQALTFMLERTEAIAGAAYRLDDDRLRQEAARGLNQQARERDNVPVDGLLGGALERGPGVTVRHNVPAGYLDLEIAHGAVRPGELLFLPIWQGDQALGVIELAALEPFDDHTRTLLESLASPLAYALMAAVGREEYIRRHRQEAG</sequence>
<feature type="transmembrane region" description="Helical" evidence="1">
    <location>
        <begin position="136"/>
        <end position="156"/>
    </location>
</feature>
<accession>A0ABS0ALT1</accession>
<feature type="domain" description="GAF" evidence="2">
    <location>
        <begin position="258"/>
        <end position="400"/>
    </location>
</feature>
<keyword evidence="3" id="KW-0418">Kinase</keyword>
<dbReference type="GO" id="GO:0016301">
    <property type="term" value="F:kinase activity"/>
    <property type="evidence" value="ECO:0007669"/>
    <property type="project" value="UniProtKB-KW"/>
</dbReference>
<keyword evidence="1" id="KW-0472">Membrane</keyword>
<feature type="transmembrane region" description="Helical" evidence="1">
    <location>
        <begin position="189"/>
        <end position="208"/>
    </location>
</feature>